<feature type="chain" id="PRO_5045808862" description="LPXTG cell wall anchor domain-containing protein" evidence="3">
    <location>
        <begin position="30"/>
        <end position="238"/>
    </location>
</feature>
<keyword evidence="2" id="KW-0812">Transmembrane</keyword>
<feature type="region of interest" description="Disordered" evidence="1">
    <location>
        <begin position="137"/>
        <end position="179"/>
    </location>
</feature>
<gene>
    <name evidence="4" type="ORF">ACFFH7_42710</name>
</gene>
<evidence type="ECO:0008006" key="6">
    <source>
        <dbReference type="Google" id="ProtNLM"/>
    </source>
</evidence>
<comment type="caution">
    <text evidence="4">The sequence shown here is derived from an EMBL/GenBank/DDBJ whole genome shotgun (WGS) entry which is preliminary data.</text>
</comment>
<dbReference type="EMBL" id="JBHLUD010000015">
    <property type="protein sequence ID" value="MFC0548282.1"/>
    <property type="molecule type" value="Genomic_DNA"/>
</dbReference>
<feature type="transmembrane region" description="Helical" evidence="2">
    <location>
        <begin position="210"/>
        <end position="230"/>
    </location>
</feature>
<organism evidence="4 5">
    <name type="scientific">Kutzneria chonburiensis</name>
    <dbReference type="NCBI Taxonomy" id="1483604"/>
    <lineage>
        <taxon>Bacteria</taxon>
        <taxon>Bacillati</taxon>
        <taxon>Actinomycetota</taxon>
        <taxon>Actinomycetes</taxon>
        <taxon>Pseudonocardiales</taxon>
        <taxon>Pseudonocardiaceae</taxon>
        <taxon>Kutzneria</taxon>
    </lineage>
</organism>
<proteinExistence type="predicted"/>
<keyword evidence="2" id="KW-0472">Membrane</keyword>
<sequence>MVKTGLLRVATAVLLTLGATLVASGVAAAATDTPPPSGDDRAVVHSGNAVTCEQAHLAGTIIKVTAKVDASNTYVTVTGVPDGTTVTGIVVKGSDAFNVYAPGKLGPLPWTNLHSPIAGNSGKPATISHWFACGTETTTTSKTPCPPSSTSVTSSTSSTSSTSNTSTTTAPSSTTTTTAPVTTTTTAVAAATTTTDSADTTPLAYTGFSGGWLVILAAILLLGGAALIAIPKLRARRR</sequence>
<name>A0ABV6N751_9PSEU</name>
<protein>
    <recommendedName>
        <fullName evidence="6">LPXTG cell wall anchor domain-containing protein</fullName>
    </recommendedName>
</protein>
<evidence type="ECO:0000256" key="1">
    <source>
        <dbReference type="SAM" id="MobiDB-lite"/>
    </source>
</evidence>
<dbReference type="RefSeq" id="WP_273937875.1">
    <property type="nucleotide sequence ID" value="NZ_CP097263.1"/>
</dbReference>
<reference evidence="4 5" key="1">
    <citation type="submission" date="2024-09" db="EMBL/GenBank/DDBJ databases">
        <authorList>
            <person name="Sun Q."/>
            <person name="Mori K."/>
        </authorList>
    </citation>
    <scope>NUCLEOTIDE SEQUENCE [LARGE SCALE GENOMIC DNA]</scope>
    <source>
        <strain evidence="4 5">TBRC 1432</strain>
    </source>
</reference>
<evidence type="ECO:0000313" key="5">
    <source>
        <dbReference type="Proteomes" id="UP001589810"/>
    </source>
</evidence>
<evidence type="ECO:0000256" key="3">
    <source>
        <dbReference type="SAM" id="SignalP"/>
    </source>
</evidence>
<keyword evidence="5" id="KW-1185">Reference proteome</keyword>
<keyword evidence="3" id="KW-0732">Signal</keyword>
<evidence type="ECO:0000313" key="4">
    <source>
        <dbReference type="EMBL" id="MFC0548282.1"/>
    </source>
</evidence>
<evidence type="ECO:0000256" key="2">
    <source>
        <dbReference type="SAM" id="Phobius"/>
    </source>
</evidence>
<feature type="signal peptide" evidence="3">
    <location>
        <begin position="1"/>
        <end position="29"/>
    </location>
</feature>
<accession>A0ABV6N751</accession>
<dbReference type="Proteomes" id="UP001589810">
    <property type="component" value="Unassembled WGS sequence"/>
</dbReference>
<keyword evidence="2" id="KW-1133">Transmembrane helix</keyword>